<dbReference type="GO" id="GO:0006508">
    <property type="term" value="P:proteolysis"/>
    <property type="evidence" value="ECO:0007669"/>
    <property type="project" value="UniProtKB-KW"/>
</dbReference>
<name>A0ABU8ZSG7_9MOLU</name>
<keyword evidence="1" id="KW-0812">Transmembrane</keyword>
<dbReference type="Proteomes" id="UP001382955">
    <property type="component" value="Unassembled WGS sequence"/>
</dbReference>
<keyword evidence="1" id="KW-0472">Membrane</keyword>
<dbReference type="SUPFAM" id="SSF50494">
    <property type="entry name" value="Trypsin-like serine proteases"/>
    <property type="match status" value="1"/>
</dbReference>
<keyword evidence="2" id="KW-0378">Hydrolase</keyword>
<keyword evidence="3" id="KW-1185">Reference proteome</keyword>
<dbReference type="Pfam" id="PF13365">
    <property type="entry name" value="Trypsin_2"/>
    <property type="match status" value="1"/>
</dbReference>
<organism evidence="2 3">
    <name type="scientific">Candidatus Phytoplasma fabacearum</name>
    <dbReference type="NCBI Taxonomy" id="2982628"/>
    <lineage>
        <taxon>Bacteria</taxon>
        <taxon>Bacillati</taxon>
        <taxon>Mycoplasmatota</taxon>
        <taxon>Mollicutes</taxon>
        <taxon>Acholeplasmatales</taxon>
        <taxon>Acholeplasmataceae</taxon>
        <taxon>Candidatus Phytoplasma</taxon>
        <taxon>16SrII (Peanut WB group)</taxon>
    </lineage>
</organism>
<keyword evidence="2" id="KW-0645">Protease</keyword>
<dbReference type="InterPro" id="IPR009003">
    <property type="entry name" value="Peptidase_S1_PA"/>
</dbReference>
<dbReference type="Gene3D" id="2.40.10.120">
    <property type="match status" value="1"/>
</dbReference>
<proteinExistence type="predicted"/>
<keyword evidence="1" id="KW-1133">Transmembrane helix</keyword>
<dbReference type="EMBL" id="JAOSIK010000009">
    <property type="protein sequence ID" value="MEK0311915.1"/>
    <property type="molecule type" value="Genomic_DNA"/>
</dbReference>
<evidence type="ECO:0000256" key="1">
    <source>
        <dbReference type="SAM" id="Phobius"/>
    </source>
</evidence>
<dbReference type="RefSeq" id="WP_304512322.1">
    <property type="nucleotide sequence ID" value="NZ_JAOSIK010000009.1"/>
</dbReference>
<accession>A0ABU8ZSG7</accession>
<feature type="transmembrane region" description="Helical" evidence="1">
    <location>
        <begin position="943"/>
        <end position="964"/>
    </location>
</feature>
<comment type="caution">
    <text evidence="2">The sequence shown here is derived from an EMBL/GenBank/DDBJ whole genome shotgun (WGS) entry which is preliminary data.</text>
</comment>
<evidence type="ECO:0000313" key="3">
    <source>
        <dbReference type="Proteomes" id="UP001382955"/>
    </source>
</evidence>
<sequence length="976" mass="115698">MKIIKINTMNIFRINKKNYLLISVHSLILIVFVLYYYNYKQTLISNNNISVKYADSDDNIINKENKKKYQVIKDIQNNLKKIFDQQNPIDHNIFKKMQKLKKYDFHKGEIVYGFTLDIDYNIKPFQEGIISEEYDQNRSNDLSISIKGKNNKIFFNQEGEFIGISYPKQSKKMELNYIIPSNSIYNFCQIVNKQYNCLNTDNFDTYSESDTDSESDNDLKYYLYNYYNEYESTTEEDDDDQISNFENLELSKIRKKLKYFIPLEITLDKNKPYKKIKLLLKLDKNGKFNGLIQKLDNRYIDLSMPFFRFFNWNYVDENAIKEPKNQPYTETLIENISKITFSIEFTNFLGSGFIYKIEKMPETQNYKYYLLTNNHVLAPALENHAKIKIFNSYFNSYKDAEIFTLIDNSEGFDDIGILTFEDNNPKKFKEIEKILKIAFPENFIKPEIQQTVYSMGSQESFTLNHLFIKYSNEHKTRLIKRNLLKRGDITQLNETIISFNIEIDHGNSGGPVFDEKGQIIGMNRNTIINPTTTDNFSNAINILHIQKRLEEIFTQHQKNPQNIKTITSLNSETHKNYLIQKINNFKKNFENLEIKQNHEKPNIIFSIDELTDLTHHNNPISLPLLKNNKNKSKIKLKIKLVYNYHQQQIILIDPQKEYIELYANIDNKNKSKINLKIIRKNKNNQIIDFLEYFLDNHHYLANKDSSFISLTLIDLTKTSIQTTKQKIMDSLIVWHQDNQISGNGIIFNKEKTQDNKYMYYVLSTYEEESENILINLYNLFYKRLFRDKNEIIIYNSEQEIYKTEEGTIHNIFPNENNLILMTFKSTENYPVVPFKKTSDLKVGEDIYYLINVDNYDHNPQMFKSQISSIINKNSNFVFDSVFNLKEKTKNINFICFDNKGNFIGINFFNNSNINIPEHFIQAKLISEIHLKELLTNSIFKENLNIFISVTFIFLVMIITSIKLYPIMSEYKYNEYN</sequence>
<evidence type="ECO:0000313" key="2">
    <source>
        <dbReference type="EMBL" id="MEK0311915.1"/>
    </source>
</evidence>
<feature type="transmembrane region" description="Helical" evidence="1">
    <location>
        <begin position="20"/>
        <end position="37"/>
    </location>
</feature>
<protein>
    <submittedName>
        <fullName evidence="2">Serine protease</fullName>
    </submittedName>
</protein>
<gene>
    <name evidence="2" type="ORF">OC725_01355</name>
</gene>
<reference evidence="2 3" key="1">
    <citation type="journal article" date="2023" name="Int. J. Syst. Evol. Microbiol.">
        <title>The observation of taxonomic boundaries for the 16SrII and 16SrXXV phytoplasmas using genome-based delimitation.</title>
        <authorList>
            <person name="Rodrigues Jardim B."/>
            <person name="Tran-Nguyen L.T.T."/>
            <person name="Gambley C."/>
            <person name="Al-Sadi A.M."/>
            <person name="Al-Subhi A.M."/>
            <person name="Foissac X."/>
            <person name="Salar P."/>
            <person name="Cai H."/>
            <person name="Yang J.Y."/>
            <person name="Davis R."/>
            <person name="Jones L."/>
            <person name="Rodoni B."/>
            <person name="Constable F.E."/>
        </authorList>
    </citation>
    <scope>NUCLEOTIDE SEQUENCE [LARGE SCALE GENOMIC DNA]</scope>
    <source>
        <strain evidence="2">BAWM-322</strain>
    </source>
</reference>
<dbReference type="GO" id="GO:0008233">
    <property type="term" value="F:peptidase activity"/>
    <property type="evidence" value="ECO:0007669"/>
    <property type="project" value="UniProtKB-KW"/>
</dbReference>